<reference evidence="2" key="1">
    <citation type="journal article" date="2019" name="Int. J. Syst. Evol. Microbiol.">
        <title>The Global Catalogue of Microorganisms (GCM) 10K type strain sequencing project: providing services to taxonomists for standard genome sequencing and annotation.</title>
        <authorList>
            <consortium name="The Broad Institute Genomics Platform"/>
            <consortium name="The Broad Institute Genome Sequencing Center for Infectious Disease"/>
            <person name="Wu L."/>
            <person name="Ma J."/>
        </authorList>
    </citation>
    <scope>NUCLEOTIDE SEQUENCE [LARGE SCALE GENOMIC DNA]</scope>
    <source>
        <strain evidence="2">KCTC 12907</strain>
    </source>
</reference>
<evidence type="ECO:0000313" key="2">
    <source>
        <dbReference type="Proteomes" id="UP001596378"/>
    </source>
</evidence>
<dbReference type="EMBL" id="JBHTAI010000025">
    <property type="protein sequence ID" value="MFC7152717.1"/>
    <property type="molecule type" value="Genomic_DNA"/>
</dbReference>
<dbReference type="Proteomes" id="UP001596378">
    <property type="component" value="Unassembled WGS sequence"/>
</dbReference>
<sequence length="405" mass="46647">MFGLAIVLLLSSCQKDGAADYRNEFDAATDFPYQFQMQGDGIIVAPSEEGYYVLNDSFLFFADKQNMKPVLLDNRPENDCQRPSSQGIIENCHAYVKHDPSSRPKFLQYYKGKLYTLESGEVWGKDNENRWKTMLIELSKDGSSRKVVKTFDSMPRSIAIHRGSIYYTLKNYSLDSKASSQLMHFSLKGSKKPKPIYTGNESGSQLQDITPYGKNIYFYENVGKAVRVMRYDMENGTVTRMFTNDDGKLHVMQGFYKDRLVYVATTPIANGRMLRDKEHTTVYSSDLEGNNSVELPIERTFFSFYYASGSYFYARPVFPYLLDERFKDKVKDVRHELTVYDEKYNPVSSIDLSYLPMDHSFMIGDNRYMFVQIFNNGKITMQYLDKNQIGSGKGTFKPLLETSIP</sequence>
<accession>A0ABW2FKA8</accession>
<protein>
    <recommendedName>
        <fullName evidence="3">DUF5050 domain-containing protein</fullName>
    </recommendedName>
</protein>
<evidence type="ECO:0000313" key="1">
    <source>
        <dbReference type="EMBL" id="MFC7152717.1"/>
    </source>
</evidence>
<keyword evidence="2" id="KW-1185">Reference proteome</keyword>
<evidence type="ECO:0008006" key="3">
    <source>
        <dbReference type="Google" id="ProtNLM"/>
    </source>
</evidence>
<organism evidence="1 2">
    <name type="scientific">Cohnella cellulosilytica</name>
    <dbReference type="NCBI Taxonomy" id="986710"/>
    <lineage>
        <taxon>Bacteria</taxon>
        <taxon>Bacillati</taxon>
        <taxon>Bacillota</taxon>
        <taxon>Bacilli</taxon>
        <taxon>Bacillales</taxon>
        <taxon>Paenibacillaceae</taxon>
        <taxon>Cohnella</taxon>
    </lineage>
</organism>
<proteinExistence type="predicted"/>
<dbReference type="RefSeq" id="WP_378107236.1">
    <property type="nucleotide sequence ID" value="NZ_JBHSUP010000026.1"/>
</dbReference>
<name>A0ABW2FKA8_9BACL</name>
<comment type="caution">
    <text evidence="1">The sequence shown here is derived from an EMBL/GenBank/DDBJ whole genome shotgun (WGS) entry which is preliminary data.</text>
</comment>
<gene>
    <name evidence="1" type="ORF">ACFQMJ_29630</name>
</gene>
<dbReference type="SUPFAM" id="SSF69304">
    <property type="entry name" value="Tricorn protease N-terminal domain"/>
    <property type="match status" value="1"/>
</dbReference>